<proteinExistence type="predicted"/>
<dbReference type="Proteomes" id="UP000284333">
    <property type="component" value="Unassembled WGS sequence"/>
</dbReference>
<evidence type="ECO:0000313" key="1">
    <source>
        <dbReference type="EMBL" id="RVW06529.1"/>
    </source>
</evidence>
<dbReference type="RefSeq" id="WP_127945843.1">
    <property type="nucleotide sequence ID" value="NZ_RKLN01000001.1"/>
</dbReference>
<sequence>MALTIAEQIFAEHRPDRHGPYYVCRCGEAALWINYAAHVVEMVLRRHIEDECGNAPLPNHENDDHKAGFIAGMAHAQEVICAALTGFLTGFIGAVGESAGGDEP</sequence>
<protein>
    <submittedName>
        <fullName evidence="1">Uncharacterized protein</fullName>
    </submittedName>
</protein>
<comment type="caution">
    <text evidence="1">The sequence shown here is derived from an EMBL/GenBank/DDBJ whole genome shotgun (WGS) entry which is preliminary data.</text>
</comment>
<accession>A0A438B6H9</accession>
<reference evidence="1 2" key="1">
    <citation type="submission" date="2018-11" db="EMBL/GenBank/DDBJ databases">
        <title>Rhodococcus spongicola sp. nov. and Rhodococcus xishaensis sp. nov. from marine sponges.</title>
        <authorList>
            <person name="Li L."/>
            <person name="Lin H.W."/>
        </authorList>
    </citation>
    <scope>NUCLEOTIDE SEQUENCE [LARGE SCALE GENOMIC DNA]</scope>
    <source>
        <strain evidence="1 2">LHW50502</strain>
    </source>
</reference>
<gene>
    <name evidence="1" type="ORF">EF834_03735</name>
</gene>
<name>A0A438B6H9_9NOCA</name>
<dbReference type="AlphaFoldDB" id="A0A438B6H9"/>
<keyword evidence="2" id="KW-1185">Reference proteome</keyword>
<evidence type="ECO:0000313" key="2">
    <source>
        <dbReference type="Proteomes" id="UP000284333"/>
    </source>
</evidence>
<dbReference type="EMBL" id="RKLN01000001">
    <property type="protein sequence ID" value="RVW06529.1"/>
    <property type="molecule type" value="Genomic_DNA"/>
</dbReference>
<organism evidence="1 2">
    <name type="scientific">Rhodococcus spongiicola</name>
    <dbReference type="NCBI Taxonomy" id="2487352"/>
    <lineage>
        <taxon>Bacteria</taxon>
        <taxon>Bacillati</taxon>
        <taxon>Actinomycetota</taxon>
        <taxon>Actinomycetes</taxon>
        <taxon>Mycobacteriales</taxon>
        <taxon>Nocardiaceae</taxon>
        <taxon>Rhodococcus</taxon>
    </lineage>
</organism>